<dbReference type="Proteomes" id="UP000036987">
    <property type="component" value="Unassembled WGS sequence"/>
</dbReference>
<keyword evidence="6" id="KW-1185">Reference proteome</keyword>
<feature type="chain" id="PRO_5008191201" description="Dirigent protein" evidence="4">
    <location>
        <begin position="27"/>
        <end position="206"/>
    </location>
</feature>
<comment type="caution">
    <text evidence="5">The sequence shown here is derived from an EMBL/GenBank/DDBJ whole genome shotgun (WGS) entry which is preliminary data.</text>
</comment>
<dbReference type="OMA" id="MQPRREL"/>
<dbReference type="STRING" id="29655.A0A0K9NU60"/>
<comment type="subunit">
    <text evidence="2 4">Homodimer.</text>
</comment>
<evidence type="ECO:0000313" key="6">
    <source>
        <dbReference type="Proteomes" id="UP000036987"/>
    </source>
</evidence>
<dbReference type="GO" id="GO:0009699">
    <property type="term" value="P:phenylpropanoid biosynthetic process"/>
    <property type="evidence" value="ECO:0007669"/>
    <property type="project" value="UniProtKB-ARBA"/>
</dbReference>
<sequence length="206" mass="22605">MAKLFSVTILFILSIASVVLISFCDAQGGKSVLKDVRKPLKLQETVLTHLTFYWHESFVGPNASAVIIAGVNSTDSAIRAFGTTYAYDNPLTIEPIVPTTTSEVVGRAQGYYTMYPGDDEIAIGVIMNVILKEEMFADSILTFEGRILSGTGFVREVPVIGGSGVFRYATGYYQSQMLSADPITRQNIVMFDIYVNMLSDPLTKFI</sequence>
<dbReference type="InterPro" id="IPR004265">
    <property type="entry name" value="Dirigent"/>
</dbReference>
<accession>A0A0K9NU60</accession>
<keyword evidence="3 4" id="KW-0964">Secreted</keyword>
<organism evidence="5 6">
    <name type="scientific">Zostera marina</name>
    <name type="common">Eelgrass</name>
    <dbReference type="NCBI Taxonomy" id="29655"/>
    <lineage>
        <taxon>Eukaryota</taxon>
        <taxon>Viridiplantae</taxon>
        <taxon>Streptophyta</taxon>
        <taxon>Embryophyta</taxon>
        <taxon>Tracheophyta</taxon>
        <taxon>Spermatophyta</taxon>
        <taxon>Magnoliopsida</taxon>
        <taxon>Liliopsida</taxon>
        <taxon>Zosteraceae</taxon>
        <taxon>Zostera</taxon>
    </lineage>
</organism>
<dbReference type="OrthoDB" id="1864232at2759"/>
<dbReference type="EMBL" id="LFYR01001623">
    <property type="protein sequence ID" value="KMZ60148.1"/>
    <property type="molecule type" value="Genomic_DNA"/>
</dbReference>
<evidence type="ECO:0000256" key="3">
    <source>
        <dbReference type="ARBA" id="ARBA00022525"/>
    </source>
</evidence>
<proteinExistence type="inferred from homology"/>
<name>A0A0K9NU60_ZOSMR</name>
<evidence type="ECO:0000313" key="5">
    <source>
        <dbReference type="EMBL" id="KMZ60148.1"/>
    </source>
</evidence>
<evidence type="ECO:0000256" key="2">
    <source>
        <dbReference type="ARBA" id="ARBA00011738"/>
    </source>
</evidence>
<keyword evidence="4" id="KW-0732">Signal</keyword>
<dbReference type="Pfam" id="PF03018">
    <property type="entry name" value="Dirigent"/>
    <property type="match status" value="1"/>
</dbReference>
<comment type="function">
    <text evidence="4">Dirigent proteins impart stereoselectivity on the phenoxy radical-coupling reaction, yielding optically active lignans from two molecules of coniferyl alcohol in the biosynthesis of lignans, flavonolignans, and alkaloids and thus plays a central role in plant secondary metabolism.</text>
</comment>
<feature type="signal peptide" evidence="4">
    <location>
        <begin position="1"/>
        <end position="26"/>
    </location>
</feature>
<comment type="similarity">
    <text evidence="1 4">Belongs to the plant dirigent protein family.</text>
</comment>
<keyword evidence="4" id="KW-0052">Apoplast</keyword>
<dbReference type="PANTHER" id="PTHR21495">
    <property type="entry name" value="NUCLEOPORIN-RELATED"/>
    <property type="match status" value="1"/>
</dbReference>
<evidence type="ECO:0000256" key="1">
    <source>
        <dbReference type="ARBA" id="ARBA00010746"/>
    </source>
</evidence>
<dbReference type="AlphaFoldDB" id="A0A0K9NU60"/>
<gene>
    <name evidence="5" type="ORF">ZOSMA_5G00080</name>
</gene>
<dbReference type="InterPro" id="IPR044859">
    <property type="entry name" value="Allene_oxi_cyc_Dirigent"/>
</dbReference>
<dbReference type="Gene3D" id="2.40.480.10">
    <property type="entry name" value="Allene oxide cyclase-like"/>
    <property type="match status" value="1"/>
</dbReference>
<dbReference type="GO" id="GO:0048046">
    <property type="term" value="C:apoplast"/>
    <property type="evidence" value="ECO:0007669"/>
    <property type="project" value="UniProtKB-SubCell"/>
</dbReference>
<evidence type="ECO:0000256" key="4">
    <source>
        <dbReference type="RuleBase" id="RU363099"/>
    </source>
</evidence>
<comment type="subcellular location">
    <subcellularLocation>
        <location evidence="4">Secreted</location>
        <location evidence="4">Extracellular space</location>
        <location evidence="4">Apoplast</location>
    </subcellularLocation>
</comment>
<protein>
    <recommendedName>
        <fullName evidence="4">Dirigent protein</fullName>
    </recommendedName>
</protein>
<reference evidence="6" key="1">
    <citation type="journal article" date="2016" name="Nature">
        <title>The genome of the seagrass Zostera marina reveals angiosperm adaptation to the sea.</title>
        <authorList>
            <person name="Olsen J.L."/>
            <person name="Rouze P."/>
            <person name="Verhelst B."/>
            <person name="Lin Y.-C."/>
            <person name="Bayer T."/>
            <person name="Collen J."/>
            <person name="Dattolo E."/>
            <person name="De Paoli E."/>
            <person name="Dittami S."/>
            <person name="Maumus F."/>
            <person name="Michel G."/>
            <person name="Kersting A."/>
            <person name="Lauritano C."/>
            <person name="Lohaus R."/>
            <person name="Toepel M."/>
            <person name="Tonon T."/>
            <person name="Vanneste K."/>
            <person name="Amirebrahimi M."/>
            <person name="Brakel J."/>
            <person name="Bostroem C."/>
            <person name="Chovatia M."/>
            <person name="Grimwood J."/>
            <person name="Jenkins J.W."/>
            <person name="Jueterbock A."/>
            <person name="Mraz A."/>
            <person name="Stam W.T."/>
            <person name="Tice H."/>
            <person name="Bornberg-Bauer E."/>
            <person name="Green P.J."/>
            <person name="Pearson G.A."/>
            <person name="Procaccini G."/>
            <person name="Duarte C.M."/>
            <person name="Schmutz J."/>
            <person name="Reusch T.B.H."/>
            <person name="Van de Peer Y."/>
        </authorList>
    </citation>
    <scope>NUCLEOTIDE SEQUENCE [LARGE SCALE GENOMIC DNA]</scope>
    <source>
        <strain evidence="6">cv. Finnish</strain>
    </source>
</reference>